<keyword evidence="6" id="KW-0282">Flagellum</keyword>
<keyword evidence="3 4" id="KW-0975">Bacterial flagellum</keyword>
<dbReference type="GO" id="GO:0071973">
    <property type="term" value="P:bacterial-type flagellum-dependent cell motility"/>
    <property type="evidence" value="ECO:0007669"/>
    <property type="project" value="InterPro"/>
</dbReference>
<evidence type="ECO:0000313" key="6">
    <source>
        <dbReference type="EMBL" id="QIB70669.1"/>
    </source>
</evidence>
<dbReference type="HAMAP" id="MF_00724">
    <property type="entry name" value="FliE"/>
    <property type="match status" value="1"/>
</dbReference>
<dbReference type="PANTHER" id="PTHR34653:SF1">
    <property type="entry name" value="FLAGELLAR HOOK-BASAL BODY COMPLEX PROTEIN FLIE"/>
    <property type="match status" value="1"/>
</dbReference>
<dbReference type="NCBIfam" id="TIGR00205">
    <property type="entry name" value="fliE"/>
    <property type="match status" value="1"/>
</dbReference>
<keyword evidence="6" id="KW-0966">Cell projection</keyword>
<comment type="similarity">
    <text evidence="2 4">Belongs to the FliE family.</text>
</comment>
<evidence type="ECO:0000256" key="3">
    <source>
        <dbReference type="ARBA" id="ARBA00023143"/>
    </source>
</evidence>
<dbReference type="InterPro" id="IPR001624">
    <property type="entry name" value="FliE"/>
</dbReference>
<evidence type="ECO:0000256" key="5">
    <source>
        <dbReference type="NCBIfam" id="TIGR00205"/>
    </source>
</evidence>
<evidence type="ECO:0000313" key="7">
    <source>
        <dbReference type="Proteomes" id="UP000466848"/>
    </source>
</evidence>
<dbReference type="Pfam" id="PF02049">
    <property type="entry name" value="FliE"/>
    <property type="match status" value="1"/>
</dbReference>
<protein>
    <recommendedName>
        <fullName evidence="4 5">Flagellar hook-basal body complex protein FliE</fullName>
    </recommendedName>
</protein>
<evidence type="ECO:0000256" key="2">
    <source>
        <dbReference type="ARBA" id="ARBA00009272"/>
    </source>
</evidence>
<evidence type="ECO:0000256" key="4">
    <source>
        <dbReference type="HAMAP-Rule" id="MF_00724"/>
    </source>
</evidence>
<dbReference type="GO" id="GO:0003774">
    <property type="term" value="F:cytoskeletal motor activity"/>
    <property type="evidence" value="ECO:0007669"/>
    <property type="project" value="InterPro"/>
</dbReference>
<proteinExistence type="inferred from homology"/>
<dbReference type="PRINTS" id="PR01006">
    <property type="entry name" value="FLGHOOKFLIE"/>
</dbReference>
<dbReference type="KEGG" id="abut:Ami103574_03130"/>
<keyword evidence="7" id="KW-1185">Reference proteome</keyword>
<dbReference type="GO" id="GO:0009425">
    <property type="term" value="C:bacterial-type flagellum basal body"/>
    <property type="evidence" value="ECO:0007669"/>
    <property type="project" value="UniProtKB-SubCell"/>
</dbReference>
<dbReference type="GO" id="GO:0005198">
    <property type="term" value="F:structural molecule activity"/>
    <property type="evidence" value="ECO:0007669"/>
    <property type="project" value="UniProtKB-UniRule"/>
</dbReference>
<dbReference type="AlphaFoldDB" id="A0A858BZI3"/>
<dbReference type="PANTHER" id="PTHR34653">
    <property type="match status" value="1"/>
</dbReference>
<evidence type="ECO:0000256" key="1">
    <source>
        <dbReference type="ARBA" id="ARBA00004117"/>
    </source>
</evidence>
<dbReference type="Proteomes" id="UP000466848">
    <property type="component" value="Chromosome"/>
</dbReference>
<sequence length="111" mass="12079">MQAISTLADVTKIKKIDGNQPNISGVVGTEGTESAQGAKIPFKSFFEDAIQDVISTDQQVNVDAQMLATGQSDNLHQYSIDIAKAQLSIDLLVEMRNKALDSYSEIMRMSV</sequence>
<dbReference type="EMBL" id="CP048649">
    <property type="protein sequence ID" value="QIB70669.1"/>
    <property type="molecule type" value="Genomic_DNA"/>
</dbReference>
<gene>
    <name evidence="4 6" type="primary">fliE</name>
    <name evidence="6" type="ORF">Ami103574_03130</name>
</gene>
<reference evidence="6 7" key="1">
    <citation type="submission" date="2020-02" db="EMBL/GenBank/DDBJ databases">
        <authorList>
            <person name="Kim Y.B."/>
            <person name="Roh S.W."/>
        </authorList>
    </citation>
    <scope>NUCLEOTIDE SEQUENCE [LARGE SCALE GENOMIC DNA]</scope>
    <source>
        <strain evidence="6 7">DSM 103574</strain>
    </source>
</reference>
<comment type="subcellular location">
    <subcellularLocation>
        <location evidence="1 4">Bacterial flagellum basal body</location>
    </subcellularLocation>
</comment>
<keyword evidence="6" id="KW-0969">Cilium</keyword>
<accession>A0A858BZI3</accession>
<name>A0A858BZI3_9FIRM</name>
<organism evidence="6 7">
    <name type="scientific">Aminipila butyrica</name>
    <dbReference type="NCBI Taxonomy" id="433296"/>
    <lineage>
        <taxon>Bacteria</taxon>
        <taxon>Bacillati</taxon>
        <taxon>Bacillota</taxon>
        <taxon>Clostridia</taxon>
        <taxon>Peptostreptococcales</taxon>
        <taxon>Anaerovoracaceae</taxon>
        <taxon>Aminipila</taxon>
    </lineage>
</organism>